<evidence type="ECO:0000256" key="1">
    <source>
        <dbReference type="ARBA" id="ARBA00004613"/>
    </source>
</evidence>
<dbReference type="SUPFAM" id="SSF69349">
    <property type="entry name" value="Phage fibre proteins"/>
    <property type="match status" value="1"/>
</dbReference>
<dbReference type="PANTHER" id="PTHR32305">
    <property type="match status" value="1"/>
</dbReference>
<dbReference type="SUPFAM" id="SSF69279">
    <property type="entry name" value="Phage tail proteins"/>
    <property type="match status" value="2"/>
</dbReference>
<dbReference type="InterPro" id="IPR017847">
    <property type="entry name" value="T6SS_RhsGE_Vgr_subset"/>
</dbReference>
<dbReference type="NCBIfam" id="TIGR03361">
    <property type="entry name" value="VI_Rhs_Vgr"/>
    <property type="match status" value="1"/>
</dbReference>
<feature type="compositionally biased region" description="Low complexity" evidence="4">
    <location>
        <begin position="656"/>
        <end position="668"/>
    </location>
</feature>
<organism evidence="7 8">
    <name type="scientific">Derxia gummosa DSM 723</name>
    <dbReference type="NCBI Taxonomy" id="1121388"/>
    <lineage>
        <taxon>Bacteria</taxon>
        <taxon>Pseudomonadati</taxon>
        <taxon>Pseudomonadota</taxon>
        <taxon>Betaproteobacteria</taxon>
        <taxon>Burkholderiales</taxon>
        <taxon>Alcaligenaceae</taxon>
        <taxon>Derxia</taxon>
    </lineage>
</organism>
<keyword evidence="3" id="KW-0964">Secreted</keyword>
<evidence type="ECO:0000256" key="3">
    <source>
        <dbReference type="ARBA" id="ARBA00022525"/>
    </source>
</evidence>
<feature type="region of interest" description="Disordered" evidence="4">
    <location>
        <begin position="641"/>
        <end position="679"/>
    </location>
</feature>
<dbReference type="InterPro" id="IPR050708">
    <property type="entry name" value="T6SS_VgrG/RHS"/>
</dbReference>
<dbReference type="RefSeq" id="WP_156924299.1">
    <property type="nucleotide sequence ID" value="NZ_AXWS01000007.1"/>
</dbReference>
<dbReference type="SUPFAM" id="SSF69255">
    <property type="entry name" value="gp5 N-terminal domain-like"/>
    <property type="match status" value="1"/>
</dbReference>
<protein>
    <submittedName>
        <fullName evidence="8">Type VI secretion system Vgr family protein</fullName>
    </submittedName>
</protein>
<dbReference type="OrthoDB" id="1907165at2"/>
<comment type="subcellular location">
    <subcellularLocation>
        <location evidence="1">Secreted</location>
    </subcellularLocation>
</comment>
<evidence type="ECO:0000256" key="2">
    <source>
        <dbReference type="ARBA" id="ARBA00005558"/>
    </source>
</evidence>
<evidence type="ECO:0000313" key="7">
    <source>
        <dbReference type="Proteomes" id="UP000675920"/>
    </source>
</evidence>
<keyword evidence="7" id="KW-1185">Reference proteome</keyword>
<reference evidence="8" key="3">
    <citation type="submission" date="2025-08" db="UniProtKB">
        <authorList>
            <consortium name="RefSeq"/>
        </authorList>
    </citation>
    <scope>IDENTIFICATION</scope>
</reference>
<dbReference type="NCBIfam" id="TIGR01646">
    <property type="entry name" value="vgr_GE"/>
    <property type="match status" value="1"/>
</dbReference>
<name>A0A8B6XAP6_9BURK</name>
<evidence type="ECO:0000259" key="5">
    <source>
        <dbReference type="Pfam" id="PF04717"/>
    </source>
</evidence>
<dbReference type="InterPro" id="IPR006533">
    <property type="entry name" value="T6SS_Vgr_RhsGE"/>
</dbReference>
<dbReference type="Proteomes" id="UP000675920">
    <property type="component" value="Unplaced"/>
</dbReference>
<comment type="similarity">
    <text evidence="2">Belongs to the VgrG protein family.</text>
</comment>
<dbReference type="Pfam" id="PF22178">
    <property type="entry name" value="Gp5_trimer_C"/>
    <property type="match status" value="1"/>
</dbReference>
<dbReference type="AlphaFoldDB" id="A0A8B6XAP6"/>
<evidence type="ECO:0000259" key="6">
    <source>
        <dbReference type="Pfam" id="PF22178"/>
    </source>
</evidence>
<dbReference type="Gene3D" id="4.10.220.110">
    <property type="match status" value="1"/>
</dbReference>
<dbReference type="PANTHER" id="PTHR32305:SF15">
    <property type="entry name" value="PROTEIN RHSA-RELATED"/>
    <property type="match status" value="1"/>
</dbReference>
<dbReference type="InterPro" id="IPR006531">
    <property type="entry name" value="Gp5/Vgr_OB"/>
</dbReference>
<dbReference type="Pfam" id="PF05954">
    <property type="entry name" value="Phage_GPD"/>
    <property type="match status" value="1"/>
</dbReference>
<feature type="domain" description="Gp5/Type VI secretion system Vgr C-terminal trimerisation" evidence="6">
    <location>
        <begin position="463"/>
        <end position="573"/>
    </location>
</feature>
<feature type="domain" description="Gp5/Type VI secretion system Vgr protein OB-fold" evidence="5">
    <location>
        <begin position="377"/>
        <end position="446"/>
    </location>
</feature>
<dbReference type="Gene3D" id="3.55.50.10">
    <property type="entry name" value="Baseplate protein-like domains"/>
    <property type="match status" value="1"/>
</dbReference>
<sequence length="679" mass="74711">MPVDQILLKCAEPTLMAHEFSGHESLGQPFDYRVVGLTPKSSVPMRKLVGSTATVQLVRPDGGSRFFNGVVARVVALPPVGRMHAYELTLRPWLWLLSRRADCRIYQDKTVVEIIKEVFAGCTQLAFDVDLSSSYLSWPYCVQYRETDFNFVQRLLEQEGMYYYFRHEDDRHTMVIVDDSMHLPDAPGCDKLPFSPHTGGGHIGREAIHEWTYSEQLESGAFRHTDYDFEKPSSDLVTQARNALPYAHGDREIYDYPGEYTRPGEGERFARVRLEAQQVGVRSSDGQTSAHGLAAGTHFSIAGHPSEEQNGRHLVVMTQIHVSQATHESGDAEVSFECGFSAIPERVPFRPMRLAYKPLVQGLQTAVVVGPSGEEIHTDKYGRVKVQFHWDRLGKKDENTSCWLRVAQPWAGQRWGMQALPRIGQEVVVDFLEGDPDQPIVNGCVYNAEQMPPYPLPDNKTHSGWRTHSSKGGGVDNFNELRFEDKKGSEYVWVQAEKTWYRLVKEDAYEEIRNDEHSTIDRDRTWKIGRDSIGKIGRDRMTEIGGDAHASIGGEAITRIGTVADLVVGSNLSIDAGGNWSLNAGGRSDLKTGANFAVDAGMNVHVKAGMNLVIEAGAQITIKAGPGSIIIGPDGVSITGPMVRINSGGSPGSGSGASPKSPASPKAPVDATKPADPLG</sequence>
<dbReference type="InterPro" id="IPR037026">
    <property type="entry name" value="Vgr_OB-fold_dom_sf"/>
</dbReference>
<dbReference type="Gene3D" id="2.40.50.230">
    <property type="entry name" value="Gp5 N-terminal domain"/>
    <property type="match status" value="1"/>
</dbReference>
<reference evidence="8" key="2">
    <citation type="journal article" date="2019" name="Microbiology">
        <title>The Type VI secretion system: a versatile bacterial weapon.</title>
        <authorList>
            <person name="Coulthurst S."/>
        </authorList>
    </citation>
    <scope>NUCLEOTIDE SEQUENCE</scope>
</reference>
<proteinExistence type="inferred from homology"/>
<dbReference type="GO" id="GO:0005576">
    <property type="term" value="C:extracellular region"/>
    <property type="evidence" value="ECO:0007669"/>
    <property type="project" value="UniProtKB-SubCell"/>
</dbReference>
<accession>A0A8B6XAP6</accession>
<dbReference type="InterPro" id="IPR054030">
    <property type="entry name" value="Gp5_Vgr_C"/>
</dbReference>
<dbReference type="Gene3D" id="2.30.110.50">
    <property type="match status" value="1"/>
</dbReference>
<evidence type="ECO:0000256" key="4">
    <source>
        <dbReference type="SAM" id="MobiDB-lite"/>
    </source>
</evidence>
<dbReference type="Pfam" id="PF04717">
    <property type="entry name" value="Phage_base_V"/>
    <property type="match status" value="1"/>
</dbReference>
<evidence type="ECO:0000313" key="8">
    <source>
        <dbReference type="RefSeq" id="WP_156924299.1"/>
    </source>
</evidence>
<reference evidence="8" key="1">
    <citation type="journal article" date="2007" name="Proc. Natl. Acad. Sci. U.S.A.">
        <title>Type VI secretion system translocates a phage tail spike-like protein into target cells where it cross-links actin.</title>
        <authorList>
            <person name="Pukatzki S."/>
            <person name="Ma A.T."/>
            <person name="Revel A.T."/>
            <person name="Sturtevant D."/>
            <person name="Mekalanos J.J."/>
        </authorList>
    </citation>
    <scope>NUCLEOTIDE SEQUENCE</scope>
</reference>